<dbReference type="EMBL" id="JAGFBR010000002">
    <property type="protein sequence ID" value="KAH0469755.1"/>
    <property type="molecule type" value="Genomic_DNA"/>
</dbReference>
<keyword evidence="3" id="KW-1185">Reference proteome</keyword>
<evidence type="ECO:0000313" key="3">
    <source>
        <dbReference type="Proteomes" id="UP000775213"/>
    </source>
</evidence>
<evidence type="ECO:0000256" key="1">
    <source>
        <dbReference type="SAM" id="MobiDB-lite"/>
    </source>
</evidence>
<comment type="caution">
    <text evidence="2">The sequence shown here is derived from an EMBL/GenBank/DDBJ whole genome shotgun (WGS) entry which is preliminary data.</text>
</comment>
<feature type="region of interest" description="Disordered" evidence="1">
    <location>
        <begin position="1"/>
        <end position="22"/>
    </location>
</feature>
<proteinExistence type="predicted"/>
<name>A0AAV7H6H5_DENCH</name>
<accession>A0AAV7H6H5</accession>
<organism evidence="2 3">
    <name type="scientific">Dendrobium chrysotoxum</name>
    <name type="common">Orchid</name>
    <dbReference type="NCBI Taxonomy" id="161865"/>
    <lineage>
        <taxon>Eukaryota</taxon>
        <taxon>Viridiplantae</taxon>
        <taxon>Streptophyta</taxon>
        <taxon>Embryophyta</taxon>
        <taxon>Tracheophyta</taxon>
        <taxon>Spermatophyta</taxon>
        <taxon>Magnoliopsida</taxon>
        <taxon>Liliopsida</taxon>
        <taxon>Asparagales</taxon>
        <taxon>Orchidaceae</taxon>
        <taxon>Epidendroideae</taxon>
        <taxon>Malaxideae</taxon>
        <taxon>Dendrobiinae</taxon>
        <taxon>Dendrobium</taxon>
    </lineage>
</organism>
<dbReference type="Proteomes" id="UP000775213">
    <property type="component" value="Unassembled WGS sequence"/>
</dbReference>
<protein>
    <submittedName>
        <fullName evidence="2">Uncharacterized protein</fullName>
    </submittedName>
</protein>
<dbReference type="AlphaFoldDB" id="A0AAV7H6H5"/>
<gene>
    <name evidence="2" type="ORF">IEQ34_001313</name>
</gene>
<reference evidence="2 3" key="1">
    <citation type="journal article" date="2021" name="Hortic Res">
        <title>Chromosome-scale assembly of the Dendrobium chrysotoxum genome enhances the understanding of orchid evolution.</title>
        <authorList>
            <person name="Zhang Y."/>
            <person name="Zhang G.Q."/>
            <person name="Zhang D."/>
            <person name="Liu X.D."/>
            <person name="Xu X.Y."/>
            <person name="Sun W.H."/>
            <person name="Yu X."/>
            <person name="Zhu X."/>
            <person name="Wang Z.W."/>
            <person name="Zhao X."/>
            <person name="Zhong W.Y."/>
            <person name="Chen H."/>
            <person name="Yin W.L."/>
            <person name="Huang T."/>
            <person name="Niu S.C."/>
            <person name="Liu Z.J."/>
        </authorList>
    </citation>
    <scope>NUCLEOTIDE SEQUENCE [LARGE SCALE GENOMIC DNA]</scope>
    <source>
        <strain evidence="2">Lindl</strain>
    </source>
</reference>
<evidence type="ECO:0000313" key="2">
    <source>
        <dbReference type="EMBL" id="KAH0469755.1"/>
    </source>
</evidence>
<sequence length="165" mass="18610">MTIAFFSPRRRSCDGSSQEKASMGPVACEGVRRRRAEEGFISFPNLCPHLFSFHILHGLGSLFGRPIQMDNATTIGCSLCNKFLYKVNAMSGSKFEVYNDLPTVGVDAYTKKNCVANMGDEAYEKIDTYFEEKKKLRLAMKAIEQPLSSEPPPMGRLWKLFLSFF</sequence>